<keyword evidence="2" id="KW-1185">Reference proteome</keyword>
<proteinExistence type="predicted"/>
<dbReference type="Proteomes" id="UP000053105">
    <property type="component" value="Unassembled WGS sequence"/>
</dbReference>
<evidence type="ECO:0000313" key="2">
    <source>
        <dbReference type="Proteomes" id="UP000053105"/>
    </source>
</evidence>
<sequence>MNKLNYSQMYQSSAINTKYKQQRNDNLPSTFSIDDPIHVISIEEPSSGSRQKPPDYEAVTDAPPSYDDAIKLNPSQLFTPNNSSTLSLPTVHGMVPRTVEIVSRDPTPSPPPPYARGSNLHTRVRNFLFYYLQVKYLTVPHMIATKGACEVLEVHRTPAEYENTKRSANHSAARRSCHGTPSRIRVHSKNYLRRTVSRYLWLASNGLGQLGLEDVGSVKENHRKPRSPIKSDQPKILTEARKQSSVHASFKQVHYHIAVVFVLAHSNVGDGISRGQKFLIGRSKKWDGKKDEVVLVGMTAHHCVKSRVWHSIGSRASKLLVTIFTLLPLLPLLPRNTARKAYLRCDKNLPVAWPEPSQPGIGHLLPEMPTSPLPTPYNPSAQRTMAILRCSDFAKVKIKFQQIICFRLIKRQVERAGSAGIPMVRITNAHLRNIQRWLQQHIACNLRDVAKKSRRCVYENEYQLTTVNSSRQRLGGSIVSLYEHGAALQPARRSS</sequence>
<evidence type="ECO:0000313" key="1">
    <source>
        <dbReference type="EMBL" id="KOX73929.1"/>
    </source>
</evidence>
<dbReference type="EMBL" id="KQ435794">
    <property type="protein sequence ID" value="KOX73929.1"/>
    <property type="molecule type" value="Genomic_DNA"/>
</dbReference>
<dbReference type="OrthoDB" id="8188337at2759"/>
<reference evidence="1 2" key="1">
    <citation type="submission" date="2015-07" db="EMBL/GenBank/DDBJ databases">
        <title>The genome of Melipona quadrifasciata.</title>
        <authorList>
            <person name="Pan H."/>
            <person name="Kapheim K."/>
        </authorList>
    </citation>
    <scope>NUCLEOTIDE SEQUENCE [LARGE SCALE GENOMIC DNA]</scope>
    <source>
        <strain evidence="1">0111107301</strain>
        <tissue evidence="1">Whole body</tissue>
    </source>
</reference>
<accession>A0A0M9A1K5</accession>
<dbReference type="STRING" id="166423.A0A0M9A1K5"/>
<gene>
    <name evidence="1" type="ORF">WN51_14007</name>
</gene>
<organism evidence="1 2">
    <name type="scientific">Melipona quadrifasciata</name>
    <dbReference type="NCBI Taxonomy" id="166423"/>
    <lineage>
        <taxon>Eukaryota</taxon>
        <taxon>Metazoa</taxon>
        <taxon>Ecdysozoa</taxon>
        <taxon>Arthropoda</taxon>
        <taxon>Hexapoda</taxon>
        <taxon>Insecta</taxon>
        <taxon>Pterygota</taxon>
        <taxon>Neoptera</taxon>
        <taxon>Endopterygota</taxon>
        <taxon>Hymenoptera</taxon>
        <taxon>Apocrita</taxon>
        <taxon>Aculeata</taxon>
        <taxon>Apoidea</taxon>
        <taxon>Anthophila</taxon>
        <taxon>Apidae</taxon>
        <taxon>Melipona</taxon>
    </lineage>
</organism>
<dbReference type="AlphaFoldDB" id="A0A0M9A1K5"/>
<protein>
    <submittedName>
        <fullName evidence="1">Uncharacterized protein</fullName>
    </submittedName>
</protein>
<name>A0A0M9A1K5_9HYME</name>